<evidence type="ECO:0008006" key="3">
    <source>
        <dbReference type="Google" id="ProtNLM"/>
    </source>
</evidence>
<protein>
    <recommendedName>
        <fullName evidence="3">Reverse transcriptase</fullName>
    </recommendedName>
</protein>
<gene>
    <name evidence="1" type="ORF">PVK06_026813</name>
</gene>
<dbReference type="Proteomes" id="UP001358586">
    <property type="component" value="Chromosome 8"/>
</dbReference>
<evidence type="ECO:0000313" key="1">
    <source>
        <dbReference type="EMBL" id="KAK5811477.1"/>
    </source>
</evidence>
<dbReference type="EMBL" id="JARKNE010000008">
    <property type="protein sequence ID" value="KAK5811477.1"/>
    <property type="molecule type" value="Genomic_DNA"/>
</dbReference>
<comment type="caution">
    <text evidence="1">The sequence shown here is derived from an EMBL/GenBank/DDBJ whole genome shotgun (WGS) entry which is preliminary data.</text>
</comment>
<evidence type="ECO:0000313" key="2">
    <source>
        <dbReference type="Proteomes" id="UP001358586"/>
    </source>
</evidence>
<sequence length="144" mass="16316">MNVRSKLLDAAACHGIFNYHPKCHKVKLTHLCFVDDLLVFSKAKSDSTDGGTPEEIKDITRFKLGRLLVRHFILPKSVIKKINQSCIRFFRKGNDIAAACARVNWDQVCCLKSEGGLGIKELECWNRACILKLIRCILAREESI</sequence>
<proteinExistence type="predicted"/>
<name>A0ABR0NZ71_GOSAR</name>
<organism evidence="1 2">
    <name type="scientific">Gossypium arboreum</name>
    <name type="common">Tree cotton</name>
    <name type="synonym">Gossypium nanking</name>
    <dbReference type="NCBI Taxonomy" id="29729"/>
    <lineage>
        <taxon>Eukaryota</taxon>
        <taxon>Viridiplantae</taxon>
        <taxon>Streptophyta</taxon>
        <taxon>Embryophyta</taxon>
        <taxon>Tracheophyta</taxon>
        <taxon>Spermatophyta</taxon>
        <taxon>Magnoliopsida</taxon>
        <taxon>eudicotyledons</taxon>
        <taxon>Gunneridae</taxon>
        <taxon>Pentapetalae</taxon>
        <taxon>rosids</taxon>
        <taxon>malvids</taxon>
        <taxon>Malvales</taxon>
        <taxon>Malvaceae</taxon>
        <taxon>Malvoideae</taxon>
        <taxon>Gossypium</taxon>
    </lineage>
</organism>
<keyword evidence="2" id="KW-1185">Reference proteome</keyword>
<accession>A0ABR0NZ71</accession>
<reference evidence="1 2" key="1">
    <citation type="submission" date="2023-03" db="EMBL/GenBank/DDBJ databases">
        <title>WGS of Gossypium arboreum.</title>
        <authorList>
            <person name="Yu D."/>
        </authorList>
    </citation>
    <scope>NUCLEOTIDE SEQUENCE [LARGE SCALE GENOMIC DNA]</scope>
    <source>
        <tissue evidence="1">Leaf</tissue>
    </source>
</reference>